<dbReference type="FunFam" id="1.10.3730.10:FF:000001">
    <property type="entry name" value="Pyrroline-5-carboxylate reductase"/>
    <property type="match status" value="1"/>
</dbReference>
<dbReference type="Gene3D" id="1.10.3730.10">
    <property type="entry name" value="ProC C-terminal domain-like"/>
    <property type="match status" value="1"/>
</dbReference>
<keyword evidence="4 6" id="KW-0560">Oxidoreductase</keyword>
<name>A0A4S2BP51_9LACO</name>
<dbReference type="AlphaFoldDB" id="A0A4S2BP51"/>
<comment type="pathway">
    <text evidence="6 9">Amino-acid biosynthesis; L-proline biosynthesis; L-proline from L-glutamate 5-semialdehyde: step 1/1.</text>
</comment>
<organism evidence="12 13">
    <name type="scientific">Lactobacillus intestinalis</name>
    <dbReference type="NCBI Taxonomy" id="151781"/>
    <lineage>
        <taxon>Bacteria</taxon>
        <taxon>Bacillati</taxon>
        <taxon>Bacillota</taxon>
        <taxon>Bacilli</taxon>
        <taxon>Lactobacillales</taxon>
        <taxon>Lactobacillaceae</taxon>
        <taxon>Lactobacillus</taxon>
    </lineage>
</organism>
<comment type="caution">
    <text evidence="12">The sequence shown here is derived from an EMBL/GenBank/DDBJ whole genome shotgun (WGS) entry which is preliminary data.</text>
</comment>
<dbReference type="InterPro" id="IPR053790">
    <property type="entry name" value="P5CR-like_CS"/>
</dbReference>
<evidence type="ECO:0000313" key="12">
    <source>
        <dbReference type="EMBL" id="TGY16877.1"/>
    </source>
</evidence>
<comment type="function">
    <text evidence="5 6">Catalyzes the reduction of 1-pyrroline-5-carboxylate (PCA) to L-proline.</text>
</comment>
<evidence type="ECO:0000259" key="11">
    <source>
        <dbReference type="Pfam" id="PF14748"/>
    </source>
</evidence>
<dbReference type="PIRSF" id="PIRSF000193">
    <property type="entry name" value="Pyrrol-5-carb_rd"/>
    <property type="match status" value="1"/>
</dbReference>
<comment type="subcellular location">
    <subcellularLocation>
        <location evidence="6">Cytoplasm</location>
    </subcellularLocation>
</comment>
<accession>A0A4S2BP51</accession>
<evidence type="ECO:0000256" key="2">
    <source>
        <dbReference type="ARBA" id="ARBA00022650"/>
    </source>
</evidence>
<evidence type="ECO:0000259" key="10">
    <source>
        <dbReference type="Pfam" id="PF03807"/>
    </source>
</evidence>
<keyword evidence="2 6" id="KW-0641">Proline biosynthesis</keyword>
<dbReference type="InterPro" id="IPR028939">
    <property type="entry name" value="P5C_Rdtase_cat_N"/>
</dbReference>
<evidence type="ECO:0000256" key="4">
    <source>
        <dbReference type="ARBA" id="ARBA00023002"/>
    </source>
</evidence>
<evidence type="ECO:0000256" key="8">
    <source>
        <dbReference type="PIRSR" id="PIRSR000193-1"/>
    </source>
</evidence>
<keyword evidence="3 6" id="KW-0521">NADP</keyword>
<comment type="similarity">
    <text evidence="1 6 9">Belongs to the pyrroline-5-carboxylate reductase family.</text>
</comment>
<comment type="catalytic activity">
    <reaction evidence="6">
        <text>L-proline + NAD(+) = (S)-1-pyrroline-5-carboxylate + NADH + 2 H(+)</text>
        <dbReference type="Rhea" id="RHEA:14105"/>
        <dbReference type="ChEBI" id="CHEBI:15378"/>
        <dbReference type="ChEBI" id="CHEBI:17388"/>
        <dbReference type="ChEBI" id="CHEBI:57540"/>
        <dbReference type="ChEBI" id="CHEBI:57945"/>
        <dbReference type="ChEBI" id="CHEBI:60039"/>
        <dbReference type="EC" id="1.5.1.2"/>
    </reaction>
</comment>
<dbReference type="Proteomes" id="UP000309117">
    <property type="component" value="Unassembled WGS sequence"/>
</dbReference>
<protein>
    <recommendedName>
        <fullName evidence="6 7">Pyrroline-5-carboxylate reductase</fullName>
        <shortName evidence="6">P5C reductase</shortName>
        <shortName evidence="6">P5CR</shortName>
        <ecNumber evidence="6 7">1.5.1.2</ecNumber>
    </recommendedName>
    <alternativeName>
        <fullName evidence="6">PCA reductase</fullName>
    </alternativeName>
</protein>
<dbReference type="UniPathway" id="UPA00098">
    <property type="reaction ID" value="UER00361"/>
</dbReference>
<dbReference type="GO" id="GO:0005737">
    <property type="term" value="C:cytoplasm"/>
    <property type="evidence" value="ECO:0007669"/>
    <property type="project" value="UniProtKB-SubCell"/>
</dbReference>
<evidence type="ECO:0000256" key="3">
    <source>
        <dbReference type="ARBA" id="ARBA00022857"/>
    </source>
</evidence>
<dbReference type="InterPro" id="IPR036291">
    <property type="entry name" value="NAD(P)-bd_dom_sf"/>
</dbReference>
<comment type="catalytic activity">
    <reaction evidence="6 9">
        <text>L-proline + NADP(+) = (S)-1-pyrroline-5-carboxylate + NADPH + 2 H(+)</text>
        <dbReference type="Rhea" id="RHEA:14109"/>
        <dbReference type="ChEBI" id="CHEBI:15378"/>
        <dbReference type="ChEBI" id="CHEBI:17388"/>
        <dbReference type="ChEBI" id="CHEBI:57783"/>
        <dbReference type="ChEBI" id="CHEBI:58349"/>
        <dbReference type="ChEBI" id="CHEBI:60039"/>
        <dbReference type="EC" id="1.5.1.2"/>
    </reaction>
</comment>
<proteinExistence type="inferred from homology"/>
<evidence type="ECO:0000313" key="13">
    <source>
        <dbReference type="Proteomes" id="UP000309117"/>
    </source>
</evidence>
<dbReference type="PROSITE" id="PS00521">
    <property type="entry name" value="P5CR"/>
    <property type="match status" value="1"/>
</dbReference>
<dbReference type="Pfam" id="PF03807">
    <property type="entry name" value="F420_oxidored"/>
    <property type="match status" value="1"/>
</dbReference>
<evidence type="ECO:0000256" key="5">
    <source>
        <dbReference type="ARBA" id="ARBA00058118"/>
    </source>
</evidence>
<dbReference type="InterPro" id="IPR029036">
    <property type="entry name" value="P5CR_dimer"/>
</dbReference>
<dbReference type="PANTHER" id="PTHR11645:SF0">
    <property type="entry name" value="PYRROLINE-5-CARBOXYLATE REDUCTASE 3"/>
    <property type="match status" value="1"/>
</dbReference>
<dbReference type="Gene3D" id="3.40.50.720">
    <property type="entry name" value="NAD(P)-binding Rossmann-like Domain"/>
    <property type="match status" value="1"/>
</dbReference>
<evidence type="ECO:0000256" key="6">
    <source>
        <dbReference type="HAMAP-Rule" id="MF_01925"/>
    </source>
</evidence>
<gene>
    <name evidence="6 12" type="primary">proC</name>
    <name evidence="12" type="ORF">E5351_02470</name>
</gene>
<dbReference type="GO" id="GO:0055129">
    <property type="term" value="P:L-proline biosynthetic process"/>
    <property type="evidence" value="ECO:0007669"/>
    <property type="project" value="UniProtKB-UniRule"/>
</dbReference>
<feature type="domain" description="Pyrroline-5-carboxylate reductase dimerisation" evidence="11">
    <location>
        <begin position="157"/>
        <end position="256"/>
    </location>
</feature>
<keyword evidence="6 9" id="KW-0028">Amino-acid biosynthesis</keyword>
<evidence type="ECO:0000256" key="7">
    <source>
        <dbReference type="NCBIfam" id="TIGR00112"/>
    </source>
</evidence>
<dbReference type="SUPFAM" id="SSF51735">
    <property type="entry name" value="NAD(P)-binding Rossmann-fold domains"/>
    <property type="match status" value="1"/>
</dbReference>
<dbReference type="InterPro" id="IPR000304">
    <property type="entry name" value="Pyrroline-COOH_reductase"/>
</dbReference>
<dbReference type="HAMAP" id="MF_01925">
    <property type="entry name" value="P5C_reductase"/>
    <property type="match status" value="1"/>
</dbReference>
<dbReference type="PANTHER" id="PTHR11645">
    <property type="entry name" value="PYRROLINE-5-CARBOXYLATE REDUCTASE"/>
    <property type="match status" value="1"/>
</dbReference>
<dbReference type="EMBL" id="SRYV01000003">
    <property type="protein sequence ID" value="TGY16877.1"/>
    <property type="molecule type" value="Genomic_DNA"/>
</dbReference>
<feature type="binding site" evidence="8">
    <location>
        <begin position="7"/>
        <end position="12"/>
    </location>
    <ligand>
        <name>NADP(+)</name>
        <dbReference type="ChEBI" id="CHEBI:58349"/>
    </ligand>
</feature>
<dbReference type="NCBIfam" id="TIGR00112">
    <property type="entry name" value="proC"/>
    <property type="match status" value="1"/>
</dbReference>
<evidence type="ECO:0000256" key="9">
    <source>
        <dbReference type="RuleBase" id="RU003903"/>
    </source>
</evidence>
<evidence type="ECO:0000256" key="1">
    <source>
        <dbReference type="ARBA" id="ARBA00005525"/>
    </source>
</evidence>
<dbReference type="EC" id="1.5.1.2" evidence="6 7"/>
<keyword evidence="6" id="KW-0963">Cytoplasm</keyword>
<dbReference type="SUPFAM" id="SSF48179">
    <property type="entry name" value="6-phosphogluconate dehydrogenase C-terminal domain-like"/>
    <property type="match status" value="1"/>
</dbReference>
<reference evidence="12 13" key="1">
    <citation type="submission" date="2019-04" db="EMBL/GenBank/DDBJ databases">
        <title>Microbes associate with the intestines of laboratory mice.</title>
        <authorList>
            <person name="Navarre W."/>
            <person name="Wong E."/>
            <person name="Huang K."/>
            <person name="Tropini C."/>
            <person name="Ng K."/>
            <person name="Yu B."/>
        </authorList>
    </citation>
    <scope>NUCLEOTIDE SEQUENCE [LARGE SCALE GENOMIC DNA]</scope>
    <source>
        <strain evidence="12 13">NM61_E11</strain>
    </source>
</reference>
<dbReference type="RefSeq" id="WP_135960305.1">
    <property type="nucleotide sequence ID" value="NZ_AQFR02000001.1"/>
</dbReference>
<dbReference type="InterPro" id="IPR008927">
    <property type="entry name" value="6-PGluconate_DH-like_C_sf"/>
</dbReference>
<dbReference type="GO" id="GO:0004735">
    <property type="term" value="F:pyrroline-5-carboxylate reductase activity"/>
    <property type="evidence" value="ECO:0007669"/>
    <property type="project" value="UniProtKB-UniRule"/>
</dbReference>
<feature type="domain" description="Pyrroline-5-carboxylate reductase catalytic N-terminal" evidence="10">
    <location>
        <begin position="3"/>
        <end position="95"/>
    </location>
</feature>
<sequence>MTKIAVIGVGHMGSAIIKGLVKSSPDNIIIGENPTNPRVNDLAQQLGFDLIDNLLDLNNLKPDIVILTTPAPLTLQVAKGLDLDKKTIIISAAAGVSYEDLHTTLPNNPVVRIIPNIPVSINSGTIGLFLPEDMESDIKVEIEDFLAQLGDIITVKEDQLSIVGTIAGCGPAFVDVFLDALGDAGVLNGLSRSVANKLAASMVKGSSSLAYDSPLAPAQLRDQVCSPGGTTIKGVVDLEKNGFRYSIISAINKANEN</sequence>
<dbReference type="Pfam" id="PF14748">
    <property type="entry name" value="P5CR_dimer"/>
    <property type="match status" value="1"/>
</dbReference>